<dbReference type="AlphaFoldDB" id="A0A4R3RAU0"/>
<dbReference type="EMBL" id="SMBK01000023">
    <property type="protein sequence ID" value="TCU31911.1"/>
    <property type="molecule type" value="Genomic_DNA"/>
</dbReference>
<proteinExistence type="predicted"/>
<gene>
    <name evidence="1" type="ORF">EV129_1235</name>
</gene>
<evidence type="ECO:0000313" key="2">
    <source>
        <dbReference type="Proteomes" id="UP000295507"/>
    </source>
</evidence>
<dbReference type="SUPFAM" id="SSF51658">
    <property type="entry name" value="Xylose isomerase-like"/>
    <property type="match status" value="1"/>
</dbReference>
<name>A0A4R3RAU0_9HYPH</name>
<dbReference type="Proteomes" id="UP000295507">
    <property type="component" value="Unassembled WGS sequence"/>
</dbReference>
<evidence type="ECO:0000313" key="1">
    <source>
        <dbReference type="EMBL" id="TCU31911.1"/>
    </source>
</evidence>
<protein>
    <submittedName>
        <fullName evidence="1">Uncharacterized protein</fullName>
    </submittedName>
</protein>
<sequence length="58" mass="6230">MCYTSQTTRGRNEPGSGRIDLAHCLNWLFERGYTGSVGLEYRLLAQGIAAVGNAIGAL</sequence>
<dbReference type="Gene3D" id="3.20.20.150">
    <property type="entry name" value="Divalent-metal-dependent TIM barrel enzymes"/>
    <property type="match status" value="1"/>
</dbReference>
<accession>A0A4R3RAU0</accession>
<dbReference type="InterPro" id="IPR036237">
    <property type="entry name" value="Xyl_isomerase-like_sf"/>
</dbReference>
<reference evidence="1 2" key="1">
    <citation type="submission" date="2019-03" db="EMBL/GenBank/DDBJ databases">
        <title>Genomic Encyclopedia of Type Strains, Phase IV (KMG-V): Genome sequencing to study the core and pangenomes of soil and plant-associated prokaryotes.</title>
        <authorList>
            <person name="Whitman W."/>
        </authorList>
    </citation>
    <scope>NUCLEOTIDE SEQUENCE [LARGE SCALE GENOMIC DNA]</scope>
    <source>
        <strain evidence="1 2">IE4868</strain>
    </source>
</reference>
<organism evidence="1 2">
    <name type="scientific">Rhizobium azibense</name>
    <dbReference type="NCBI Taxonomy" id="1136135"/>
    <lineage>
        <taxon>Bacteria</taxon>
        <taxon>Pseudomonadati</taxon>
        <taxon>Pseudomonadota</taxon>
        <taxon>Alphaproteobacteria</taxon>
        <taxon>Hyphomicrobiales</taxon>
        <taxon>Rhizobiaceae</taxon>
        <taxon>Rhizobium/Agrobacterium group</taxon>
        <taxon>Rhizobium</taxon>
    </lineage>
</organism>
<comment type="caution">
    <text evidence="1">The sequence shown here is derived from an EMBL/GenBank/DDBJ whole genome shotgun (WGS) entry which is preliminary data.</text>
</comment>